<dbReference type="SUPFAM" id="SSF53067">
    <property type="entry name" value="Actin-like ATPase domain"/>
    <property type="match status" value="1"/>
</dbReference>
<keyword evidence="1 6" id="KW-0808">Transferase</keyword>
<feature type="binding site" evidence="6">
    <location>
        <position position="275"/>
    </location>
    <ligand>
        <name>substrate</name>
    </ligand>
</feature>
<dbReference type="InterPro" id="IPR000905">
    <property type="entry name" value="Gcp-like_dom"/>
</dbReference>
<comment type="catalytic activity">
    <reaction evidence="5 6">
        <text>L-threonylcarbamoyladenylate + adenosine(37) in tRNA = N(6)-L-threonylcarbamoyladenosine(37) in tRNA + AMP + H(+)</text>
        <dbReference type="Rhea" id="RHEA:37059"/>
        <dbReference type="Rhea" id="RHEA-COMP:10162"/>
        <dbReference type="Rhea" id="RHEA-COMP:10163"/>
        <dbReference type="ChEBI" id="CHEBI:15378"/>
        <dbReference type="ChEBI" id="CHEBI:73682"/>
        <dbReference type="ChEBI" id="CHEBI:74411"/>
        <dbReference type="ChEBI" id="CHEBI:74418"/>
        <dbReference type="ChEBI" id="CHEBI:456215"/>
        <dbReference type="EC" id="2.3.1.234"/>
    </reaction>
</comment>
<dbReference type="CDD" id="cd24133">
    <property type="entry name" value="ASKHA_NBD_TsaD_bac"/>
    <property type="match status" value="1"/>
</dbReference>
<name>A0A937XHZ4_UNCW3</name>
<organism evidence="8 9">
    <name type="scientific">candidate division WOR-3 bacterium</name>
    <dbReference type="NCBI Taxonomy" id="2052148"/>
    <lineage>
        <taxon>Bacteria</taxon>
        <taxon>Bacteria division WOR-3</taxon>
    </lineage>
</organism>
<dbReference type="InterPro" id="IPR043129">
    <property type="entry name" value="ATPase_NBD"/>
</dbReference>
<feature type="binding site" evidence="6">
    <location>
        <position position="123"/>
    </location>
    <ligand>
        <name>Fe cation</name>
        <dbReference type="ChEBI" id="CHEBI:24875"/>
    </ligand>
</feature>
<keyword evidence="2 6" id="KW-0819">tRNA processing</keyword>
<reference evidence="8" key="1">
    <citation type="submission" date="2019-03" db="EMBL/GenBank/DDBJ databases">
        <title>Lake Tanganyika Metagenome-Assembled Genomes (MAGs).</title>
        <authorList>
            <person name="Tran P."/>
        </authorList>
    </citation>
    <scope>NUCLEOTIDE SEQUENCE</scope>
    <source>
        <strain evidence="8">K_DeepCast_150m_m2_040</strain>
    </source>
</reference>
<dbReference type="EC" id="2.3.1.234" evidence="6"/>
<gene>
    <name evidence="6 8" type="primary">tsaD</name>
    <name evidence="8" type="ORF">FJY68_09330</name>
</gene>
<dbReference type="InterPro" id="IPR017861">
    <property type="entry name" value="KAE1/TsaD"/>
</dbReference>
<dbReference type="NCBIfam" id="TIGR00329">
    <property type="entry name" value="gcp_kae1"/>
    <property type="match status" value="1"/>
</dbReference>
<evidence type="ECO:0000313" key="8">
    <source>
        <dbReference type="EMBL" id="MBM3332033.1"/>
    </source>
</evidence>
<dbReference type="AlphaFoldDB" id="A0A937XHZ4"/>
<sequence length="335" mass="35399">MTRPLDHSSSLCLGIETSCDETAASVVGGRTTVLSSVVSSQLVHAEYGGVVPELAAREHMKAIVPVVEAALLQSKVAWSSLSLVAVTHTPGLMGALLVGLPFAKALSHSLGVPLIGVNHLEGHVFALRLENPELEPPFLAAVLSGGHTELLVVEEWCRYRPLGSTIDDACGEAFDKVAKLLGLPYPGGAEVEKLGREGRESIVFPVPDPGGFDFSFSGLKTAVLYHRRDHPDAPRADVAASFQRAAVAAVTSRIEQAVRRTGLRVVGVSGGVAANGFLRERLAELALRHEFRLVIPRPAYCTDNAAMIAAAGTERFARFGPSPLDLPAAARTPLA</sequence>
<comment type="caution">
    <text evidence="8">The sequence shown here is derived from an EMBL/GenBank/DDBJ whole genome shotgun (WGS) entry which is preliminary data.</text>
</comment>
<comment type="function">
    <text evidence="6">Required for the formation of a threonylcarbamoyl group on adenosine at position 37 (t(6)A37) in tRNAs that read codons beginning with adenine. Is involved in the transfer of the threonylcarbamoyl moiety of threonylcarbamoyl-AMP (TC-AMP) to the N6 group of A37, together with TsaE and TsaB. TsaD likely plays a direct catalytic role in this reaction.</text>
</comment>
<dbReference type="Proteomes" id="UP000779900">
    <property type="component" value="Unassembled WGS sequence"/>
</dbReference>
<proteinExistence type="inferred from homology"/>
<feature type="binding site" evidence="6">
    <location>
        <position position="192"/>
    </location>
    <ligand>
        <name>substrate</name>
    </ligand>
</feature>
<comment type="cofactor">
    <cofactor evidence="6">
        <name>Fe(2+)</name>
        <dbReference type="ChEBI" id="CHEBI:29033"/>
    </cofactor>
    <text evidence="6">Binds 1 Fe(2+) ion per subunit.</text>
</comment>
<evidence type="ECO:0000256" key="5">
    <source>
        <dbReference type="ARBA" id="ARBA00048117"/>
    </source>
</evidence>
<evidence type="ECO:0000256" key="6">
    <source>
        <dbReference type="HAMAP-Rule" id="MF_01445"/>
    </source>
</evidence>
<feature type="binding site" evidence="6">
    <location>
        <position position="175"/>
    </location>
    <ligand>
        <name>substrate</name>
    </ligand>
</feature>
<accession>A0A937XHZ4</accession>
<dbReference type="PANTHER" id="PTHR11735:SF6">
    <property type="entry name" value="TRNA N6-ADENOSINE THREONYLCARBAMOYLTRANSFERASE, MITOCHONDRIAL"/>
    <property type="match status" value="1"/>
</dbReference>
<feature type="binding site" evidence="6">
    <location>
        <position position="303"/>
    </location>
    <ligand>
        <name>Fe cation</name>
        <dbReference type="ChEBI" id="CHEBI:24875"/>
    </ligand>
</feature>
<evidence type="ECO:0000313" key="9">
    <source>
        <dbReference type="Proteomes" id="UP000779900"/>
    </source>
</evidence>
<dbReference type="FunFam" id="3.30.420.40:FF:000012">
    <property type="entry name" value="tRNA N6-adenosine threonylcarbamoyltransferase"/>
    <property type="match status" value="1"/>
</dbReference>
<feature type="binding site" evidence="6">
    <location>
        <begin position="142"/>
        <end position="146"/>
    </location>
    <ligand>
        <name>substrate</name>
    </ligand>
</feature>
<feature type="binding site" evidence="6">
    <location>
        <position position="188"/>
    </location>
    <ligand>
        <name>substrate</name>
    </ligand>
</feature>
<dbReference type="Pfam" id="PF00814">
    <property type="entry name" value="TsaD"/>
    <property type="match status" value="1"/>
</dbReference>
<dbReference type="GO" id="GO:0061711">
    <property type="term" value="F:tRNA N(6)-L-threonylcarbamoyladenine synthase activity"/>
    <property type="evidence" value="ECO:0007669"/>
    <property type="project" value="UniProtKB-EC"/>
</dbReference>
<keyword evidence="6" id="KW-0963">Cytoplasm</keyword>
<keyword evidence="6" id="KW-0408">Iron</keyword>
<comment type="subcellular location">
    <subcellularLocation>
        <location evidence="6">Cytoplasm</location>
    </subcellularLocation>
</comment>
<evidence type="ECO:0000256" key="1">
    <source>
        <dbReference type="ARBA" id="ARBA00022679"/>
    </source>
</evidence>
<comment type="similarity">
    <text evidence="6">Belongs to the KAE1 / TsaD family.</text>
</comment>
<dbReference type="GO" id="GO:0005737">
    <property type="term" value="C:cytoplasm"/>
    <property type="evidence" value="ECO:0007669"/>
    <property type="project" value="UniProtKB-SubCell"/>
</dbReference>
<keyword evidence="3 6" id="KW-0479">Metal-binding</keyword>
<feature type="domain" description="Gcp-like" evidence="7">
    <location>
        <begin position="32"/>
        <end position="309"/>
    </location>
</feature>
<feature type="binding site" evidence="6">
    <location>
        <position position="119"/>
    </location>
    <ligand>
        <name>Fe cation</name>
        <dbReference type="ChEBI" id="CHEBI:24875"/>
    </ligand>
</feature>
<dbReference type="PANTHER" id="PTHR11735">
    <property type="entry name" value="TRNA N6-ADENOSINE THREONYLCARBAMOYLTRANSFERASE"/>
    <property type="match status" value="1"/>
</dbReference>
<dbReference type="InterPro" id="IPR022450">
    <property type="entry name" value="TsaD"/>
</dbReference>
<dbReference type="InterPro" id="IPR017860">
    <property type="entry name" value="Peptidase_M22_CS"/>
</dbReference>
<evidence type="ECO:0000259" key="7">
    <source>
        <dbReference type="Pfam" id="PF00814"/>
    </source>
</evidence>
<dbReference type="PROSITE" id="PS01016">
    <property type="entry name" value="GLYCOPROTEASE"/>
    <property type="match status" value="1"/>
</dbReference>
<evidence type="ECO:0000256" key="3">
    <source>
        <dbReference type="ARBA" id="ARBA00022723"/>
    </source>
</evidence>
<dbReference type="HAMAP" id="MF_01445">
    <property type="entry name" value="TsaD"/>
    <property type="match status" value="1"/>
</dbReference>
<dbReference type="PRINTS" id="PR00789">
    <property type="entry name" value="OSIALOPTASE"/>
</dbReference>
<dbReference type="NCBIfam" id="TIGR03723">
    <property type="entry name" value="T6A_TsaD_YgjD"/>
    <property type="match status" value="1"/>
</dbReference>
<dbReference type="GO" id="GO:0005506">
    <property type="term" value="F:iron ion binding"/>
    <property type="evidence" value="ECO:0007669"/>
    <property type="project" value="UniProtKB-UniRule"/>
</dbReference>
<dbReference type="EMBL" id="VGIR01000056">
    <property type="protein sequence ID" value="MBM3332033.1"/>
    <property type="molecule type" value="Genomic_DNA"/>
</dbReference>
<evidence type="ECO:0000256" key="2">
    <source>
        <dbReference type="ARBA" id="ARBA00022694"/>
    </source>
</evidence>
<keyword evidence="4 6" id="KW-0012">Acyltransferase</keyword>
<dbReference type="GO" id="GO:0002949">
    <property type="term" value="P:tRNA threonylcarbamoyladenosine modification"/>
    <property type="evidence" value="ECO:0007669"/>
    <property type="project" value="UniProtKB-UniRule"/>
</dbReference>
<dbReference type="Gene3D" id="3.30.420.40">
    <property type="match status" value="2"/>
</dbReference>
<protein>
    <recommendedName>
        <fullName evidence="6">tRNA N6-adenosine threonylcarbamoyltransferase</fullName>
        <ecNumber evidence="6">2.3.1.234</ecNumber>
    </recommendedName>
    <alternativeName>
        <fullName evidence="6">N6-L-threonylcarbamoyladenine synthase</fullName>
        <shortName evidence="6">t(6)A synthase</shortName>
    </alternativeName>
    <alternativeName>
        <fullName evidence="6">t(6)A37 threonylcarbamoyladenosine biosynthesis protein TsaD</fullName>
    </alternativeName>
    <alternativeName>
        <fullName evidence="6">tRNA threonylcarbamoyladenosine biosynthesis protein TsaD</fullName>
    </alternativeName>
</protein>
<evidence type="ECO:0000256" key="4">
    <source>
        <dbReference type="ARBA" id="ARBA00023315"/>
    </source>
</evidence>